<evidence type="ECO:0000256" key="1">
    <source>
        <dbReference type="SAM" id="MobiDB-lite"/>
    </source>
</evidence>
<proteinExistence type="predicted"/>
<accession>A0ABU0HX09</accession>
<dbReference type="Proteomes" id="UP001231124">
    <property type="component" value="Unassembled WGS sequence"/>
</dbReference>
<sequence>MRLLLIVSIAAAIAALGAVAYQFRPRGGSVPAPSRAQTAMPDPAPAPPAIRSIPIRPKEAPDAGPSPAPTGAAVAPKAPDVLAGVSSTLDDLRRRETAEGRDGPVITPGQVEALKAQAERRHVRPVTRMSFPLEPGTTVPQQVFLHPTPPELAGLAPAGDSLGFILVGDKLVLVGMASRRIVAVAKG</sequence>
<dbReference type="Pfam" id="PF06823">
    <property type="entry name" value="DUF1236"/>
    <property type="match status" value="1"/>
</dbReference>
<evidence type="ECO:0000313" key="2">
    <source>
        <dbReference type="EMBL" id="MDQ0446021.1"/>
    </source>
</evidence>
<keyword evidence="3" id="KW-1185">Reference proteome</keyword>
<comment type="caution">
    <text evidence="2">The sequence shown here is derived from an EMBL/GenBank/DDBJ whole genome shotgun (WGS) entry which is preliminary data.</text>
</comment>
<reference evidence="2 3" key="1">
    <citation type="submission" date="2023-07" db="EMBL/GenBank/DDBJ databases">
        <title>Genomic Encyclopedia of Type Strains, Phase IV (KMG-IV): sequencing the most valuable type-strain genomes for metagenomic binning, comparative biology and taxonomic classification.</title>
        <authorList>
            <person name="Goeker M."/>
        </authorList>
    </citation>
    <scope>NUCLEOTIDE SEQUENCE [LARGE SCALE GENOMIC DNA]</scope>
    <source>
        <strain evidence="2 3">DSM 19013</strain>
    </source>
</reference>
<organism evidence="2 3">
    <name type="scientific">Methylobacterium aerolatum</name>
    <dbReference type="NCBI Taxonomy" id="418708"/>
    <lineage>
        <taxon>Bacteria</taxon>
        <taxon>Pseudomonadati</taxon>
        <taxon>Pseudomonadota</taxon>
        <taxon>Alphaproteobacteria</taxon>
        <taxon>Hyphomicrobiales</taxon>
        <taxon>Methylobacteriaceae</taxon>
        <taxon>Methylobacterium</taxon>
    </lineage>
</organism>
<protein>
    <submittedName>
        <fullName evidence="2">Uncharacterized protein</fullName>
    </submittedName>
</protein>
<name>A0ABU0HX09_9HYPH</name>
<gene>
    <name evidence="2" type="ORF">QO012_000499</name>
</gene>
<dbReference type="EMBL" id="JAUSVP010000001">
    <property type="protein sequence ID" value="MDQ0446021.1"/>
    <property type="molecule type" value="Genomic_DNA"/>
</dbReference>
<dbReference type="RefSeq" id="WP_238203327.1">
    <property type="nucleotide sequence ID" value="NZ_BPQE01000013.1"/>
</dbReference>
<dbReference type="InterPro" id="IPR009642">
    <property type="entry name" value="DUF1236"/>
</dbReference>
<feature type="region of interest" description="Disordered" evidence="1">
    <location>
        <begin position="26"/>
        <end position="80"/>
    </location>
</feature>
<evidence type="ECO:0000313" key="3">
    <source>
        <dbReference type="Proteomes" id="UP001231124"/>
    </source>
</evidence>